<dbReference type="KEGG" id="tng:GSTEN00020659G001"/>
<reference evidence="1" key="1">
    <citation type="journal article" date="2004" name="Nature">
        <title>Genome duplication in the teleost fish Tetraodon nigroviridis reveals the early vertebrate proto-karyotype.</title>
        <authorList>
            <person name="Jaillon O."/>
            <person name="Aury J.-M."/>
            <person name="Brunet F."/>
            <person name="Petit J.-L."/>
            <person name="Stange-Thomann N."/>
            <person name="Mauceli E."/>
            <person name="Bouneau L."/>
            <person name="Fischer C."/>
            <person name="Ozouf-Costaz C."/>
            <person name="Bernot A."/>
            <person name="Nicaud S."/>
            <person name="Jaffe D."/>
            <person name="Fisher S."/>
            <person name="Lutfalla G."/>
            <person name="Dossat C."/>
            <person name="Segurens B."/>
            <person name="Dasilva C."/>
            <person name="Salanoubat M."/>
            <person name="Levy M."/>
            <person name="Boudet N."/>
            <person name="Castellano S."/>
            <person name="Anthouard V."/>
            <person name="Jubin C."/>
            <person name="Castelli V."/>
            <person name="Katinka M."/>
            <person name="Vacherie B."/>
            <person name="Biemont C."/>
            <person name="Skalli Z."/>
            <person name="Cattolico L."/>
            <person name="Poulain J."/>
            <person name="De Berardinis V."/>
            <person name="Cruaud C."/>
            <person name="Duprat S."/>
            <person name="Brottier P."/>
            <person name="Coutanceau J.-P."/>
            <person name="Gouzy J."/>
            <person name="Parra G."/>
            <person name="Lardier G."/>
            <person name="Chapple C."/>
            <person name="McKernan K.J."/>
            <person name="McEwan P."/>
            <person name="Bosak S."/>
            <person name="Kellis M."/>
            <person name="Volff J.-N."/>
            <person name="Guigo R."/>
            <person name="Zody M.C."/>
            <person name="Mesirov J."/>
            <person name="Lindblad-Toh K."/>
            <person name="Birren B."/>
            <person name="Nusbaum C."/>
            <person name="Kahn D."/>
            <person name="Robinson-Rechavi M."/>
            <person name="Laudet V."/>
            <person name="Schachter V."/>
            <person name="Quetier F."/>
            <person name="Saurin W."/>
            <person name="Scarpelli C."/>
            <person name="Wincker P."/>
            <person name="Lander E.S."/>
            <person name="Weissenbach J."/>
            <person name="Roest Crollius H."/>
        </authorList>
    </citation>
    <scope>NUCLEOTIDE SEQUENCE [LARGE SCALE GENOMIC DNA]</scope>
</reference>
<accession>Q4SC58</accession>
<proteinExistence type="predicted"/>
<organism evidence="1">
    <name type="scientific">Tetraodon nigroviridis</name>
    <name type="common">Spotted green pufferfish</name>
    <name type="synonym">Chelonodon nigroviridis</name>
    <dbReference type="NCBI Taxonomy" id="99883"/>
    <lineage>
        <taxon>Eukaryota</taxon>
        <taxon>Metazoa</taxon>
        <taxon>Chordata</taxon>
        <taxon>Craniata</taxon>
        <taxon>Vertebrata</taxon>
        <taxon>Euteleostomi</taxon>
        <taxon>Actinopterygii</taxon>
        <taxon>Neopterygii</taxon>
        <taxon>Teleostei</taxon>
        <taxon>Neoteleostei</taxon>
        <taxon>Acanthomorphata</taxon>
        <taxon>Eupercaria</taxon>
        <taxon>Tetraodontiformes</taxon>
        <taxon>Tetradontoidea</taxon>
        <taxon>Tetraodontidae</taxon>
        <taxon>Tetraodon</taxon>
    </lineage>
</organism>
<sequence>MGNLCFGMSLGLGPKLDLDAVAAENQAFIKTRTSLRQLYEAQLKDLTRAVEQMRVQRVRKLKVNICKKP</sequence>
<gene>
    <name evidence="1" type="ORF">GSTENG00020659001</name>
</gene>
<name>Q4SC58_TETNG</name>
<reference evidence="1" key="2">
    <citation type="submission" date="2004-02" db="EMBL/GenBank/DDBJ databases">
        <authorList>
            <consortium name="Genoscope"/>
            <consortium name="Whitehead Institute Centre for Genome Research"/>
        </authorList>
    </citation>
    <scope>NUCLEOTIDE SEQUENCE</scope>
</reference>
<protein>
    <submittedName>
        <fullName evidence="1">Chromosome 14 SCAF14660, whole genome shotgun sequence</fullName>
    </submittedName>
</protein>
<dbReference type="AlphaFoldDB" id="Q4SC58"/>
<evidence type="ECO:0000313" key="1">
    <source>
        <dbReference type="EMBL" id="CAG01774.1"/>
    </source>
</evidence>
<dbReference type="EMBL" id="CAAE01014660">
    <property type="protein sequence ID" value="CAG01774.1"/>
    <property type="molecule type" value="Genomic_DNA"/>
</dbReference>